<dbReference type="HOGENOM" id="CLU_720823_0_0_2"/>
<dbReference type="Proteomes" id="UP000001686">
    <property type="component" value="Chromosome"/>
</dbReference>
<dbReference type="RefSeq" id="WP_012309402.1">
    <property type="nucleotide sequence ID" value="NC_010482.1"/>
</dbReference>
<dbReference type="EnsemblBacteria" id="ACB07505">
    <property type="protein sequence ID" value="ACB07505"/>
    <property type="gene ID" value="Kcr_0757"/>
</dbReference>
<keyword evidence="1" id="KW-0472">Membrane</keyword>
<accession>B1L4X6</accession>
<keyword evidence="4" id="KW-1185">Reference proteome</keyword>
<feature type="transmembrane region" description="Helical" evidence="1">
    <location>
        <begin position="36"/>
        <end position="55"/>
    </location>
</feature>
<feature type="transmembrane region" description="Helical" evidence="1">
    <location>
        <begin position="153"/>
        <end position="174"/>
    </location>
</feature>
<dbReference type="InterPro" id="IPR011701">
    <property type="entry name" value="MFS"/>
</dbReference>
<dbReference type="InParanoid" id="B1L4X6"/>
<dbReference type="SUPFAM" id="SSF103473">
    <property type="entry name" value="MFS general substrate transporter"/>
    <property type="match status" value="1"/>
</dbReference>
<feature type="transmembrane region" description="Helical" evidence="1">
    <location>
        <begin position="67"/>
        <end position="86"/>
    </location>
</feature>
<sequence>MKIFKLSAITSLFNAGFYLATSLIVLYFSDIGMPEFLIGLAMTLARLGYGLASMFSGAMADRVGRYYPMLIGFILGALSMLFLSLLRSQYLAITMVILAWVAYSIYSPAALALVSEVSRGTATSYGWYYFFLTAGQIVGQALSGNIIKLGGYGAAFVSGGTLSLISAALTWLWFRDEEAKVSVNLLEDLRKGVNILFRNRYLSYLAVALSLHGIGFTMSFTFIPLVARLDQGMSEPQIGFALSLWSFGNLIATVPLGRVTDRIGGREMLIYHLAASSAVWWIYPFLKDEMLIYALMLIQGFVGAMDLPARRLLLVGISEREVATAIGSLDSITFILSSLGNLMAGLTWYMGHWAPFVIGCLINTLGLLILLKMGKSEETSSSP</sequence>
<dbReference type="eggNOG" id="arCOG00130">
    <property type="taxonomic scope" value="Archaea"/>
</dbReference>
<reference evidence="3 4" key="1">
    <citation type="journal article" date="2008" name="Proc. Natl. Acad. Sci. U.S.A.">
        <title>A korarchaeal genome reveals new insights into the evolution of the Archaea.</title>
        <authorList>
            <person name="Elkins J.G."/>
            <person name="Podar M."/>
            <person name="Graham D.E."/>
            <person name="Makarova K.S."/>
            <person name="Wolf Y."/>
            <person name="Randau L."/>
            <person name="Hedlund B.P."/>
            <person name="Brochier-Armanet C."/>
            <person name="Kunin V."/>
            <person name="Anderson I."/>
            <person name="Lapidus A."/>
            <person name="Goltsman E."/>
            <person name="Barry K."/>
            <person name="Koonin E.V."/>
            <person name="Hugenholtz P."/>
            <person name="Kyrpides N."/>
            <person name="Wanner G."/>
            <person name="Richardson P."/>
            <person name="Keller M."/>
            <person name="Stetter K.O."/>
        </authorList>
    </citation>
    <scope>NUCLEOTIDE SEQUENCE [LARGE SCALE GENOMIC DNA]</scope>
    <source>
        <strain evidence="4">OPF8</strain>
    </source>
</reference>
<protein>
    <submittedName>
        <fullName evidence="3">Major facilitator superfamily MFS_1</fullName>
    </submittedName>
</protein>
<dbReference type="KEGG" id="kcr:Kcr_0757"/>
<dbReference type="PANTHER" id="PTHR23520">
    <property type="entry name" value="TRANSPORTER, PUTATIVE (AFU_ORTHOLOGUE AFUA_3G04000)-RELATED"/>
    <property type="match status" value="1"/>
</dbReference>
<dbReference type="InterPro" id="IPR036259">
    <property type="entry name" value="MFS_trans_sf"/>
</dbReference>
<dbReference type="PhylomeDB" id="B1L4X6"/>
<feature type="transmembrane region" description="Helical" evidence="1">
    <location>
        <begin position="238"/>
        <end position="257"/>
    </location>
</feature>
<keyword evidence="1" id="KW-1133">Transmembrane helix</keyword>
<organism evidence="3 4">
    <name type="scientific">Korarchaeum cryptofilum (strain OPF8)</name>
    <dbReference type="NCBI Taxonomy" id="374847"/>
    <lineage>
        <taxon>Archaea</taxon>
        <taxon>Thermoproteota</taxon>
        <taxon>Candidatus Korarchaeia</taxon>
        <taxon>Candidatus Korarchaeales</taxon>
        <taxon>Candidatus Korarchaeaceae</taxon>
        <taxon>Candidatus Korarchaeum</taxon>
    </lineage>
</organism>
<dbReference type="EMBL" id="CP000968">
    <property type="protein sequence ID" value="ACB07505.1"/>
    <property type="molecule type" value="Genomic_DNA"/>
</dbReference>
<dbReference type="FunCoup" id="B1L4X6">
    <property type="interactions" value="10"/>
</dbReference>
<dbReference type="Pfam" id="PF07690">
    <property type="entry name" value="MFS_1"/>
    <property type="match status" value="1"/>
</dbReference>
<keyword evidence="1" id="KW-0812">Transmembrane</keyword>
<feature type="transmembrane region" description="Helical" evidence="1">
    <location>
        <begin position="352"/>
        <end position="371"/>
    </location>
</feature>
<dbReference type="GO" id="GO:0022857">
    <property type="term" value="F:transmembrane transporter activity"/>
    <property type="evidence" value="ECO:0007669"/>
    <property type="project" value="InterPro"/>
</dbReference>
<evidence type="ECO:0000313" key="4">
    <source>
        <dbReference type="Proteomes" id="UP000001686"/>
    </source>
</evidence>
<evidence type="ECO:0000259" key="2">
    <source>
        <dbReference type="PROSITE" id="PS50850"/>
    </source>
</evidence>
<evidence type="ECO:0000256" key="1">
    <source>
        <dbReference type="SAM" id="Phobius"/>
    </source>
</evidence>
<feature type="transmembrane region" description="Helical" evidence="1">
    <location>
        <begin position="269"/>
        <end position="286"/>
    </location>
</feature>
<feature type="transmembrane region" description="Helical" evidence="1">
    <location>
        <begin position="201"/>
        <end position="226"/>
    </location>
</feature>
<dbReference type="AlphaFoldDB" id="B1L4X6"/>
<feature type="transmembrane region" description="Helical" evidence="1">
    <location>
        <begin position="126"/>
        <end position="147"/>
    </location>
</feature>
<feature type="domain" description="Major facilitator superfamily (MFS) profile" evidence="2">
    <location>
        <begin position="1"/>
        <end position="378"/>
    </location>
</feature>
<name>B1L4X6_KORCO</name>
<dbReference type="PANTHER" id="PTHR23520:SF5">
    <property type="entry name" value="TRANSPORTER, PUTATIVE (AFU_ORTHOLOGUE AFUA_3G04000)-RELATED"/>
    <property type="match status" value="1"/>
</dbReference>
<evidence type="ECO:0000313" key="3">
    <source>
        <dbReference type="EMBL" id="ACB07505.1"/>
    </source>
</evidence>
<dbReference type="OrthoDB" id="117970at2157"/>
<dbReference type="InterPro" id="IPR020846">
    <property type="entry name" value="MFS_dom"/>
</dbReference>
<gene>
    <name evidence="3" type="ordered locus">Kcr_0757</name>
</gene>
<dbReference type="Gene3D" id="1.20.1250.20">
    <property type="entry name" value="MFS general substrate transporter like domains"/>
    <property type="match status" value="2"/>
</dbReference>
<feature type="transmembrane region" description="Helical" evidence="1">
    <location>
        <begin position="92"/>
        <end position="114"/>
    </location>
</feature>
<dbReference type="PROSITE" id="PS50850">
    <property type="entry name" value="MFS"/>
    <property type="match status" value="1"/>
</dbReference>
<dbReference type="GeneID" id="6094036"/>
<proteinExistence type="predicted"/>
<feature type="transmembrane region" description="Helical" evidence="1">
    <location>
        <begin position="12"/>
        <end position="30"/>
    </location>
</feature>
<dbReference type="STRING" id="374847.Kcr_0757"/>